<evidence type="ECO:0000313" key="12">
    <source>
        <dbReference type="EMBL" id="SHL25642.1"/>
    </source>
</evidence>
<evidence type="ECO:0000259" key="8">
    <source>
        <dbReference type="Pfam" id="PF00408"/>
    </source>
</evidence>
<dbReference type="GO" id="GO:0005975">
    <property type="term" value="P:carbohydrate metabolic process"/>
    <property type="evidence" value="ECO:0007669"/>
    <property type="project" value="InterPro"/>
</dbReference>
<organism evidence="12 13">
    <name type="scientific">Fibrobacter intestinalis</name>
    <dbReference type="NCBI Taxonomy" id="28122"/>
    <lineage>
        <taxon>Bacteria</taxon>
        <taxon>Pseudomonadati</taxon>
        <taxon>Fibrobacterota</taxon>
        <taxon>Fibrobacteria</taxon>
        <taxon>Fibrobacterales</taxon>
        <taxon>Fibrobacteraceae</taxon>
        <taxon>Fibrobacter</taxon>
    </lineage>
</organism>
<feature type="domain" description="Alpha-D-phosphohexomutase alpha/beta/alpha" evidence="10">
    <location>
        <begin position="165"/>
        <end position="254"/>
    </location>
</feature>
<keyword evidence="5 7" id="KW-0460">Magnesium</keyword>
<evidence type="ECO:0000313" key="13">
    <source>
        <dbReference type="Proteomes" id="UP000184275"/>
    </source>
</evidence>
<dbReference type="SUPFAM" id="SSF53738">
    <property type="entry name" value="Phosphoglucomutase, first 3 domains"/>
    <property type="match status" value="3"/>
</dbReference>
<dbReference type="Gene3D" id="3.30.310.50">
    <property type="entry name" value="Alpha-D-phosphohexomutase, C-terminal domain"/>
    <property type="match status" value="1"/>
</dbReference>
<evidence type="ECO:0000256" key="3">
    <source>
        <dbReference type="ARBA" id="ARBA00022553"/>
    </source>
</evidence>
<dbReference type="InterPro" id="IPR016066">
    <property type="entry name" value="A-D-PHexomutase_CS"/>
</dbReference>
<keyword evidence="13" id="KW-1185">Reference proteome</keyword>
<reference evidence="13" key="1">
    <citation type="submission" date="2016-11" db="EMBL/GenBank/DDBJ databases">
        <authorList>
            <person name="Varghese N."/>
            <person name="Submissions S."/>
        </authorList>
    </citation>
    <scope>NUCLEOTIDE SEQUENCE [LARGE SCALE GENOMIC DNA]</scope>
    <source>
        <strain evidence="13">UWOS</strain>
    </source>
</reference>
<evidence type="ECO:0000256" key="7">
    <source>
        <dbReference type="RuleBase" id="RU004326"/>
    </source>
</evidence>
<dbReference type="InterPro" id="IPR024086">
    <property type="entry name" value="GlmM_arc-type"/>
</dbReference>
<dbReference type="GO" id="GO:0009252">
    <property type="term" value="P:peptidoglycan biosynthetic process"/>
    <property type="evidence" value="ECO:0007669"/>
    <property type="project" value="TreeGrafter"/>
</dbReference>
<dbReference type="GO" id="GO:0008966">
    <property type="term" value="F:phosphoglucosamine mutase activity"/>
    <property type="evidence" value="ECO:0007669"/>
    <property type="project" value="InterPro"/>
</dbReference>
<dbReference type="RefSeq" id="WP_073306250.1">
    <property type="nucleotide sequence ID" value="NZ_FRAW01000053.1"/>
</dbReference>
<dbReference type="GO" id="GO:0005829">
    <property type="term" value="C:cytosol"/>
    <property type="evidence" value="ECO:0007669"/>
    <property type="project" value="TreeGrafter"/>
</dbReference>
<evidence type="ECO:0000259" key="9">
    <source>
        <dbReference type="Pfam" id="PF02878"/>
    </source>
</evidence>
<dbReference type="GO" id="GO:0006048">
    <property type="term" value="P:UDP-N-acetylglucosamine biosynthetic process"/>
    <property type="evidence" value="ECO:0007669"/>
    <property type="project" value="TreeGrafter"/>
</dbReference>
<keyword evidence="6" id="KW-0413">Isomerase</keyword>
<protein>
    <submittedName>
        <fullName evidence="12">Phosphomannomutase</fullName>
    </submittedName>
</protein>
<dbReference type="Pfam" id="PF00408">
    <property type="entry name" value="PGM_PMM_IV"/>
    <property type="match status" value="1"/>
</dbReference>
<proteinExistence type="inferred from homology"/>
<dbReference type="PANTHER" id="PTHR42946">
    <property type="entry name" value="PHOSPHOHEXOSE MUTASE"/>
    <property type="match status" value="1"/>
</dbReference>
<dbReference type="PROSITE" id="PS00710">
    <property type="entry name" value="PGM_PMM"/>
    <property type="match status" value="1"/>
</dbReference>
<comment type="similarity">
    <text evidence="2 7">Belongs to the phosphohexose mutase family.</text>
</comment>
<feature type="domain" description="Alpha-D-phosphohexomutase C-terminal" evidence="8">
    <location>
        <begin position="395"/>
        <end position="443"/>
    </location>
</feature>
<feature type="domain" description="Alpha-D-phosphohexomutase alpha/beta/alpha" evidence="11">
    <location>
        <begin position="261"/>
        <end position="359"/>
    </location>
</feature>
<dbReference type="GO" id="GO:0000287">
    <property type="term" value="F:magnesium ion binding"/>
    <property type="evidence" value="ECO:0007669"/>
    <property type="project" value="InterPro"/>
</dbReference>
<name>A0A1M6Z5H9_9BACT</name>
<dbReference type="Pfam" id="PF02878">
    <property type="entry name" value="PGM_PMM_I"/>
    <property type="match status" value="1"/>
</dbReference>
<evidence type="ECO:0000259" key="11">
    <source>
        <dbReference type="Pfam" id="PF02880"/>
    </source>
</evidence>
<dbReference type="InterPro" id="IPR016055">
    <property type="entry name" value="A-D-PHexomutase_a/b/a-I/II/III"/>
</dbReference>
<keyword evidence="3" id="KW-0597">Phosphoprotein</keyword>
<evidence type="ECO:0000256" key="1">
    <source>
        <dbReference type="ARBA" id="ARBA00001946"/>
    </source>
</evidence>
<dbReference type="GO" id="GO:0004615">
    <property type="term" value="F:phosphomannomutase activity"/>
    <property type="evidence" value="ECO:0007669"/>
    <property type="project" value="TreeGrafter"/>
</dbReference>
<keyword evidence="4 7" id="KW-0479">Metal-binding</keyword>
<gene>
    <name evidence="12" type="ORF">SAMN05720469_15312</name>
</gene>
<dbReference type="Gene3D" id="3.40.120.10">
    <property type="entry name" value="Alpha-D-Glucose-1,6-Bisphosphate, subunit A, domain 3"/>
    <property type="match status" value="3"/>
</dbReference>
<dbReference type="InterPro" id="IPR005841">
    <property type="entry name" value="Alpha-D-phosphohexomutase_SF"/>
</dbReference>
<dbReference type="Pfam" id="PF02879">
    <property type="entry name" value="PGM_PMM_II"/>
    <property type="match status" value="1"/>
</dbReference>
<dbReference type="NCBIfam" id="TIGR03990">
    <property type="entry name" value="Arch_GlmM"/>
    <property type="match status" value="1"/>
</dbReference>
<dbReference type="InterPro" id="IPR005844">
    <property type="entry name" value="A-D-PHexomutase_a/b/a-I"/>
</dbReference>
<dbReference type="InterPro" id="IPR005843">
    <property type="entry name" value="A-D-PHexomutase_C"/>
</dbReference>
<evidence type="ECO:0000256" key="5">
    <source>
        <dbReference type="ARBA" id="ARBA00022842"/>
    </source>
</evidence>
<dbReference type="InterPro" id="IPR036900">
    <property type="entry name" value="A-D-PHexomutase_C_sf"/>
</dbReference>
<dbReference type="SUPFAM" id="SSF55957">
    <property type="entry name" value="Phosphoglucomutase, C-terminal domain"/>
    <property type="match status" value="1"/>
</dbReference>
<dbReference type="AlphaFoldDB" id="A0A1M6Z5H9"/>
<dbReference type="Pfam" id="PF02880">
    <property type="entry name" value="PGM_PMM_III"/>
    <property type="match status" value="1"/>
</dbReference>
<evidence type="ECO:0000256" key="4">
    <source>
        <dbReference type="ARBA" id="ARBA00022723"/>
    </source>
</evidence>
<sequence length="448" mass="48173">MSVLMRSVSGIRGVVGDTLTPTVLTNHVKAFLEVTGARKVVIGRDSRPTGDAIISYVSGLCRLAGADVIDVGLATTPSVELFVTRLHADAGIIITASHNPLEWNALKFLDERGIFLSPEQVKDLFDIADSGEFIYPDYRQMGVANVLKDADAFHIDETLSIPFIDVEAIRRKHFKVAVDAVNGAGSYIVPRLLESLGCEVVRVHCKPDGTFPRGPEPIPANLKDLGKAVRENHCAVGFAVDPDADRCALVDGNGEAIGEEYTLAIATEAVLAKKKGDVCVNLSTSRMCADVAEKFGVGFSRAKVGEVNVSIQMMQNNCVVGGEGNGGVILPALHYGRDSLVAAALVLSWMAENHGGPEKFKAEHPSYAMPKKKFPLGGKPVKTIFEEVQKDFAGWSADTRDGLWLGKDKSFVHVRASNTEPVIRVIAEAPTENQAEELCARVEAKIQG</sequence>
<feature type="domain" description="Alpha-D-phosphohexomutase alpha/beta/alpha" evidence="9">
    <location>
        <begin position="9"/>
        <end position="132"/>
    </location>
</feature>
<evidence type="ECO:0000259" key="10">
    <source>
        <dbReference type="Pfam" id="PF02879"/>
    </source>
</evidence>
<dbReference type="InterPro" id="IPR050060">
    <property type="entry name" value="Phosphoglucosamine_mutase"/>
</dbReference>
<dbReference type="PRINTS" id="PR00509">
    <property type="entry name" value="PGMPMM"/>
</dbReference>
<accession>A0A1M6Z5H9</accession>
<comment type="cofactor">
    <cofactor evidence="1">
        <name>Mg(2+)</name>
        <dbReference type="ChEBI" id="CHEBI:18420"/>
    </cofactor>
</comment>
<evidence type="ECO:0000256" key="2">
    <source>
        <dbReference type="ARBA" id="ARBA00010231"/>
    </source>
</evidence>
<dbReference type="InterPro" id="IPR005846">
    <property type="entry name" value="A-D-PHexomutase_a/b/a-III"/>
</dbReference>
<dbReference type="InterPro" id="IPR005845">
    <property type="entry name" value="A-D-PHexomutase_a/b/a-II"/>
</dbReference>
<dbReference type="Proteomes" id="UP000184275">
    <property type="component" value="Unassembled WGS sequence"/>
</dbReference>
<evidence type="ECO:0000256" key="6">
    <source>
        <dbReference type="ARBA" id="ARBA00023235"/>
    </source>
</evidence>
<dbReference type="EMBL" id="FRAW01000053">
    <property type="protein sequence ID" value="SHL25642.1"/>
    <property type="molecule type" value="Genomic_DNA"/>
</dbReference>
<dbReference type="PANTHER" id="PTHR42946:SF1">
    <property type="entry name" value="PHOSPHOGLUCOMUTASE (ALPHA-D-GLUCOSE-1,6-BISPHOSPHATE-DEPENDENT)"/>
    <property type="match status" value="1"/>
</dbReference>